<sequence>MSNYMEELYIFAFNVTAAQNARGFSEMDLAAIMGVEVSYLNKILNARRQPGFRMIHRIAEALDMPAGELLSTIPPPEELQKFKESLIELHRKNLERKKQQAASKPRNSKTTRKNSTAAK</sequence>
<dbReference type="Gene3D" id="1.10.260.40">
    <property type="entry name" value="lambda repressor-like DNA-binding domains"/>
    <property type="match status" value="1"/>
</dbReference>
<feature type="region of interest" description="Disordered" evidence="1">
    <location>
        <begin position="93"/>
        <end position="119"/>
    </location>
</feature>
<gene>
    <name evidence="3" type="ORF">SAMN05444266_101706</name>
</gene>
<keyword evidence="4" id="KW-1185">Reference proteome</keyword>
<proteinExistence type="predicted"/>
<feature type="domain" description="HTH cro/C1-type" evidence="2">
    <location>
        <begin position="28"/>
        <end position="69"/>
    </location>
</feature>
<evidence type="ECO:0000313" key="3">
    <source>
        <dbReference type="EMBL" id="SHK95353.1"/>
    </source>
</evidence>
<evidence type="ECO:0000313" key="4">
    <source>
        <dbReference type="Proteomes" id="UP000184420"/>
    </source>
</evidence>
<name>A0A1M6WNK7_9BACT</name>
<reference evidence="3 4" key="1">
    <citation type="submission" date="2016-11" db="EMBL/GenBank/DDBJ databases">
        <authorList>
            <person name="Jaros S."/>
            <person name="Januszkiewicz K."/>
            <person name="Wedrychowicz H."/>
        </authorList>
    </citation>
    <scope>NUCLEOTIDE SEQUENCE [LARGE SCALE GENOMIC DNA]</scope>
    <source>
        <strain evidence="3 4">DSM 27406</strain>
    </source>
</reference>
<dbReference type="OrthoDB" id="1034290at2"/>
<dbReference type="SUPFAM" id="SSF47413">
    <property type="entry name" value="lambda repressor-like DNA-binding domains"/>
    <property type="match status" value="1"/>
</dbReference>
<evidence type="ECO:0000259" key="2">
    <source>
        <dbReference type="PROSITE" id="PS50943"/>
    </source>
</evidence>
<dbReference type="AlphaFoldDB" id="A0A1M6WNK7"/>
<protein>
    <submittedName>
        <fullName evidence="3">Helix-turn-helix</fullName>
    </submittedName>
</protein>
<dbReference type="Proteomes" id="UP000184420">
    <property type="component" value="Unassembled WGS sequence"/>
</dbReference>
<organism evidence="3 4">
    <name type="scientific">Chitinophaga jiangningensis</name>
    <dbReference type="NCBI Taxonomy" id="1419482"/>
    <lineage>
        <taxon>Bacteria</taxon>
        <taxon>Pseudomonadati</taxon>
        <taxon>Bacteroidota</taxon>
        <taxon>Chitinophagia</taxon>
        <taxon>Chitinophagales</taxon>
        <taxon>Chitinophagaceae</taxon>
        <taxon>Chitinophaga</taxon>
    </lineage>
</organism>
<dbReference type="RefSeq" id="WP_073078043.1">
    <property type="nucleotide sequence ID" value="NZ_FRBL01000001.1"/>
</dbReference>
<accession>A0A1M6WNK7</accession>
<evidence type="ECO:0000256" key="1">
    <source>
        <dbReference type="SAM" id="MobiDB-lite"/>
    </source>
</evidence>
<dbReference type="PROSITE" id="PS50943">
    <property type="entry name" value="HTH_CROC1"/>
    <property type="match status" value="1"/>
</dbReference>
<dbReference type="EMBL" id="FRBL01000001">
    <property type="protein sequence ID" value="SHK95353.1"/>
    <property type="molecule type" value="Genomic_DNA"/>
</dbReference>
<dbReference type="GO" id="GO:0003677">
    <property type="term" value="F:DNA binding"/>
    <property type="evidence" value="ECO:0007669"/>
    <property type="project" value="InterPro"/>
</dbReference>
<dbReference type="InterPro" id="IPR001387">
    <property type="entry name" value="Cro/C1-type_HTH"/>
</dbReference>
<dbReference type="CDD" id="cd00093">
    <property type="entry name" value="HTH_XRE"/>
    <property type="match status" value="1"/>
</dbReference>
<dbReference type="SMART" id="SM00530">
    <property type="entry name" value="HTH_XRE"/>
    <property type="match status" value="1"/>
</dbReference>
<dbReference type="Pfam" id="PF01381">
    <property type="entry name" value="HTH_3"/>
    <property type="match status" value="1"/>
</dbReference>
<dbReference type="InterPro" id="IPR010982">
    <property type="entry name" value="Lambda_DNA-bd_dom_sf"/>
</dbReference>